<organism evidence="2 3">
    <name type="scientific">Roseburia inulinivorans</name>
    <dbReference type="NCBI Taxonomy" id="360807"/>
    <lineage>
        <taxon>Bacteria</taxon>
        <taxon>Bacillati</taxon>
        <taxon>Bacillota</taxon>
        <taxon>Clostridia</taxon>
        <taxon>Lachnospirales</taxon>
        <taxon>Lachnospiraceae</taxon>
        <taxon>Roseburia</taxon>
    </lineage>
</organism>
<dbReference type="SUPFAM" id="SSF53041">
    <property type="entry name" value="Resolvase-like"/>
    <property type="match status" value="1"/>
</dbReference>
<sequence>MLRQATQNLITALYPRLSHEDELQGESNSISNQKRILEAFAKQNGFTNLRWYTDDGYSGANFQRPGFQAMLADIEAGKVGTVIVKDMSRLGRNYLQVGFYTETLWTRTQKADRETGAADNK</sequence>
<dbReference type="Proteomes" id="UP000095453">
    <property type="component" value="Unassembled WGS sequence"/>
</dbReference>
<name>A0A173VK95_9FIRM</name>
<dbReference type="GO" id="GO:0003677">
    <property type="term" value="F:DNA binding"/>
    <property type="evidence" value="ECO:0007669"/>
    <property type="project" value="InterPro"/>
</dbReference>
<dbReference type="Gene3D" id="3.40.50.1390">
    <property type="entry name" value="Resolvase, N-terminal catalytic domain"/>
    <property type="match status" value="1"/>
</dbReference>
<dbReference type="SMART" id="SM00857">
    <property type="entry name" value="Resolvase"/>
    <property type="match status" value="1"/>
</dbReference>
<dbReference type="Pfam" id="PF00239">
    <property type="entry name" value="Resolvase"/>
    <property type="match status" value="1"/>
</dbReference>
<protein>
    <submittedName>
        <fullName evidence="2">Resolvase, N terminal domain</fullName>
    </submittedName>
</protein>
<reference evidence="2 3" key="1">
    <citation type="submission" date="2015-09" db="EMBL/GenBank/DDBJ databases">
        <authorList>
            <consortium name="Pathogen Informatics"/>
        </authorList>
    </citation>
    <scope>NUCLEOTIDE SEQUENCE [LARGE SCALE GENOMIC DNA]</scope>
    <source>
        <strain evidence="2 3">2789STDY5608887</strain>
    </source>
</reference>
<dbReference type="AlphaFoldDB" id="A0A173VK95"/>
<evidence type="ECO:0000259" key="1">
    <source>
        <dbReference type="PROSITE" id="PS51736"/>
    </source>
</evidence>
<dbReference type="InterPro" id="IPR050639">
    <property type="entry name" value="SSR_resolvase"/>
</dbReference>
<evidence type="ECO:0000313" key="2">
    <source>
        <dbReference type="EMBL" id="CUN26398.1"/>
    </source>
</evidence>
<evidence type="ECO:0000313" key="3">
    <source>
        <dbReference type="Proteomes" id="UP000095453"/>
    </source>
</evidence>
<dbReference type="PANTHER" id="PTHR30461">
    <property type="entry name" value="DNA-INVERTASE FROM LAMBDOID PROPHAGE"/>
    <property type="match status" value="1"/>
</dbReference>
<dbReference type="GO" id="GO:0000150">
    <property type="term" value="F:DNA strand exchange activity"/>
    <property type="evidence" value="ECO:0007669"/>
    <property type="project" value="InterPro"/>
</dbReference>
<proteinExistence type="predicted"/>
<dbReference type="InterPro" id="IPR036162">
    <property type="entry name" value="Resolvase-like_N_sf"/>
</dbReference>
<dbReference type="InterPro" id="IPR006119">
    <property type="entry name" value="Resolv_N"/>
</dbReference>
<dbReference type="EMBL" id="CYXX01000029">
    <property type="protein sequence ID" value="CUN26398.1"/>
    <property type="molecule type" value="Genomic_DNA"/>
</dbReference>
<accession>A0A173VK95</accession>
<dbReference type="PROSITE" id="PS51736">
    <property type="entry name" value="RECOMBINASES_3"/>
    <property type="match status" value="1"/>
</dbReference>
<gene>
    <name evidence="2" type="ORF">ERS852444_02935</name>
</gene>
<feature type="domain" description="Resolvase/invertase-type recombinase catalytic" evidence="1">
    <location>
        <begin position="10"/>
        <end position="121"/>
    </location>
</feature>
<dbReference type="PANTHER" id="PTHR30461:SF23">
    <property type="entry name" value="DNA RECOMBINASE-RELATED"/>
    <property type="match status" value="1"/>
</dbReference>